<evidence type="ECO:0000313" key="18">
    <source>
        <dbReference type="EMBL" id="OZT77605.1"/>
    </source>
</evidence>
<dbReference type="Proteomes" id="UP000216682">
    <property type="component" value="Unassembled WGS sequence"/>
</dbReference>
<evidence type="ECO:0000313" key="17">
    <source>
        <dbReference type="EMBL" id="MDB0580672.1"/>
    </source>
</evidence>
<dbReference type="GO" id="GO:0016301">
    <property type="term" value="F:kinase activity"/>
    <property type="evidence" value="ECO:0007669"/>
    <property type="project" value="UniProtKB-KW"/>
</dbReference>
<dbReference type="GO" id="GO:0005886">
    <property type="term" value="C:plasma membrane"/>
    <property type="evidence" value="ECO:0007669"/>
    <property type="project" value="UniProtKB-SubCell"/>
</dbReference>
<dbReference type="GO" id="GO:0090563">
    <property type="term" value="F:protein-phosphocysteine-sugar phosphotransferase activity"/>
    <property type="evidence" value="ECO:0007669"/>
    <property type="project" value="TreeGrafter"/>
</dbReference>
<keyword evidence="2" id="KW-0813">Transport</keyword>
<dbReference type="Proteomes" id="UP000527860">
    <property type="component" value="Unassembled WGS sequence"/>
</dbReference>
<dbReference type="GeneID" id="77845426"/>
<keyword evidence="21" id="KW-1185">Reference proteome</keyword>
<dbReference type="EMBL" id="JXII01000006">
    <property type="protein sequence ID" value="KIH70578.1"/>
    <property type="molecule type" value="Genomic_DNA"/>
</dbReference>
<dbReference type="SUPFAM" id="SSF51261">
    <property type="entry name" value="Duplicated hybrid motif"/>
    <property type="match status" value="1"/>
</dbReference>
<dbReference type="FunFam" id="2.70.70.10:FF:000001">
    <property type="entry name" value="PTS system glucose-specific IIA component"/>
    <property type="match status" value="1"/>
</dbReference>
<evidence type="ECO:0000256" key="9">
    <source>
        <dbReference type="ARBA" id="ARBA00022989"/>
    </source>
</evidence>
<evidence type="ECO:0000313" key="19">
    <source>
        <dbReference type="Proteomes" id="UP000031546"/>
    </source>
</evidence>
<evidence type="ECO:0000313" key="21">
    <source>
        <dbReference type="Proteomes" id="UP000527860"/>
    </source>
</evidence>
<evidence type="ECO:0000256" key="11">
    <source>
        <dbReference type="PROSITE-ProRule" id="PRU00421"/>
    </source>
</evidence>
<dbReference type="PROSITE" id="PS01035">
    <property type="entry name" value="PTS_EIIB_TYPE_1_CYS"/>
    <property type="match status" value="1"/>
</dbReference>
<reference evidence="17" key="4">
    <citation type="submission" date="2022-12" db="EMBL/GenBank/DDBJ databases">
        <title>Genome analysis and biological profiling of marine Salinicoccus roseus MOSEL-ME25.</title>
        <authorList>
            <person name="Mirza F.T."/>
            <person name="Xie Y."/>
            <person name="Shinwari Z.K."/>
        </authorList>
    </citation>
    <scope>NUCLEOTIDE SEQUENCE</scope>
    <source>
        <strain evidence="17">MOSEL-ME25</strain>
    </source>
</reference>
<evidence type="ECO:0000256" key="7">
    <source>
        <dbReference type="ARBA" id="ARBA00022692"/>
    </source>
</evidence>
<feature type="transmembrane region" description="Helical" evidence="12">
    <location>
        <begin position="169"/>
        <end position="192"/>
    </location>
</feature>
<dbReference type="PANTHER" id="PTHR30009">
    <property type="entry name" value="CYTOCHROME C-TYPE SYNTHESIS PROTEIN AND PTS TRANSMEMBRANE COMPONENT"/>
    <property type="match status" value="1"/>
</dbReference>
<feature type="transmembrane region" description="Helical" evidence="12">
    <location>
        <begin position="277"/>
        <end position="295"/>
    </location>
</feature>
<feature type="active site" description="Phosphocysteine intermediate; for EIIB activity" evidence="11">
    <location>
        <position position="446"/>
    </location>
</feature>
<dbReference type="PROSITE" id="PS51098">
    <property type="entry name" value="PTS_EIIB_TYPE_1"/>
    <property type="match status" value="1"/>
</dbReference>
<proteinExistence type="predicted"/>
<dbReference type="InterPro" id="IPR013013">
    <property type="entry name" value="PTS_EIIC_1"/>
</dbReference>
<dbReference type="PANTHER" id="PTHR30009:SF20">
    <property type="entry name" value="PTS SYSTEM GLUCOSE-SPECIFIC EIICB COMPONENT-RELATED"/>
    <property type="match status" value="1"/>
</dbReference>
<feature type="transmembrane region" description="Helical" evidence="12">
    <location>
        <begin position="356"/>
        <end position="373"/>
    </location>
</feature>
<reference evidence="18 20" key="2">
    <citation type="submission" date="2017-07" db="EMBL/GenBank/DDBJ databases">
        <title>Shotgun whole genome sequences of three halophilic bacterial isolates.</title>
        <authorList>
            <person name="Pozzo T."/>
            <person name="Higdon S.M."/>
            <person name="Quillaguaman J."/>
        </authorList>
    </citation>
    <scope>NUCLEOTIDE SEQUENCE [LARGE SCALE GENOMIC DNA]</scope>
    <source>
        <strain evidence="18 20">BU-1</strain>
    </source>
</reference>
<feature type="domain" description="PTS EIIA type-1" evidence="13">
    <location>
        <begin position="551"/>
        <end position="655"/>
    </location>
</feature>
<evidence type="ECO:0000259" key="14">
    <source>
        <dbReference type="PROSITE" id="PS51098"/>
    </source>
</evidence>
<dbReference type="Pfam" id="PF00358">
    <property type="entry name" value="PTS_EIIA_1"/>
    <property type="match status" value="1"/>
</dbReference>
<comment type="caution">
    <text evidence="16">The sequence shown here is derived from an EMBL/GenBank/DDBJ whole genome shotgun (WGS) entry which is preliminary data.</text>
</comment>
<feature type="transmembrane region" description="Helical" evidence="12">
    <location>
        <begin position="325"/>
        <end position="349"/>
    </location>
</feature>
<feature type="transmembrane region" description="Helical" evidence="12">
    <location>
        <begin position="12"/>
        <end position="32"/>
    </location>
</feature>
<evidence type="ECO:0000256" key="8">
    <source>
        <dbReference type="ARBA" id="ARBA00022777"/>
    </source>
</evidence>
<evidence type="ECO:0000313" key="16">
    <source>
        <dbReference type="EMBL" id="KIH70578.1"/>
    </source>
</evidence>
<feature type="domain" description="PTS EIIB type-1" evidence="14">
    <location>
        <begin position="424"/>
        <end position="505"/>
    </location>
</feature>
<accession>A0A0C2DKN0</accession>
<keyword evidence="7 12" id="KW-0812">Transmembrane</keyword>
<dbReference type="AlphaFoldDB" id="A0A0C2DKN0"/>
<keyword evidence="4 18" id="KW-0762">Sugar transport</keyword>
<dbReference type="Gene3D" id="3.30.1360.60">
    <property type="entry name" value="Glucose permease domain IIB"/>
    <property type="match status" value="1"/>
</dbReference>
<dbReference type="EMBL" id="NPEZ01000002">
    <property type="protein sequence ID" value="OZT77605.1"/>
    <property type="molecule type" value="Genomic_DNA"/>
</dbReference>
<dbReference type="EC" id="2.7.1.199" evidence="17"/>
<dbReference type="InterPro" id="IPR011055">
    <property type="entry name" value="Dup_hybrid_motif"/>
</dbReference>
<dbReference type="NCBIfam" id="TIGR00826">
    <property type="entry name" value="EIIB_glc"/>
    <property type="match status" value="1"/>
</dbReference>
<dbReference type="GO" id="GO:0055056">
    <property type="term" value="F:D-glucose transmembrane transporter activity"/>
    <property type="evidence" value="ECO:0007669"/>
    <property type="project" value="InterPro"/>
</dbReference>
<reference evidence="16 19" key="1">
    <citation type="submission" date="2015-01" db="EMBL/GenBank/DDBJ databases">
        <title>Genome sequences of high lactate-tolerant strain Salinicoccus roseus W12 with industrial interest.</title>
        <authorList>
            <person name="Wang H."/>
            <person name="Yu B."/>
        </authorList>
    </citation>
    <scope>NUCLEOTIDE SEQUENCE [LARGE SCALE GENOMIC DNA]</scope>
    <source>
        <strain evidence="16 19">W12</strain>
    </source>
</reference>
<evidence type="ECO:0000259" key="15">
    <source>
        <dbReference type="PROSITE" id="PS51103"/>
    </source>
</evidence>
<keyword evidence="6" id="KW-0598">Phosphotransferase system</keyword>
<dbReference type="RefSeq" id="WP_040106036.1">
    <property type="nucleotide sequence ID" value="NZ_JABEVU030000001.1"/>
</dbReference>
<dbReference type="GO" id="GO:0009401">
    <property type="term" value="P:phosphoenolpyruvate-dependent sugar phosphotransferase system"/>
    <property type="evidence" value="ECO:0007669"/>
    <property type="project" value="UniProtKB-KW"/>
</dbReference>
<dbReference type="InterPro" id="IPR011299">
    <property type="entry name" value="PTS_IIBC_glc"/>
</dbReference>
<dbReference type="PROSITE" id="PS51103">
    <property type="entry name" value="PTS_EIIC_TYPE_1"/>
    <property type="match status" value="1"/>
</dbReference>
<dbReference type="CDD" id="cd00212">
    <property type="entry name" value="PTS_IIB_glc"/>
    <property type="match status" value="1"/>
</dbReference>
<feature type="transmembrane region" description="Helical" evidence="12">
    <location>
        <begin position="121"/>
        <end position="149"/>
    </location>
</feature>
<feature type="transmembrane region" description="Helical" evidence="12">
    <location>
        <begin position="89"/>
        <end position="109"/>
    </location>
</feature>
<evidence type="ECO:0000256" key="4">
    <source>
        <dbReference type="ARBA" id="ARBA00022597"/>
    </source>
</evidence>
<dbReference type="GO" id="GO:0008982">
    <property type="term" value="F:protein-N(PI)-phosphohistidine-sugar phosphotransferase activity"/>
    <property type="evidence" value="ECO:0007669"/>
    <property type="project" value="InterPro"/>
</dbReference>
<evidence type="ECO:0000313" key="20">
    <source>
        <dbReference type="Proteomes" id="UP000216682"/>
    </source>
</evidence>
<comment type="subcellular location">
    <subcellularLocation>
        <location evidence="1">Cell membrane</location>
        <topology evidence="1">Multi-pass membrane protein</topology>
    </subcellularLocation>
</comment>
<dbReference type="Gene3D" id="2.70.70.10">
    <property type="entry name" value="Glucose Permease (Domain IIA)"/>
    <property type="match status" value="1"/>
</dbReference>
<dbReference type="GO" id="GO:1904659">
    <property type="term" value="P:D-glucose transmembrane transport"/>
    <property type="evidence" value="ECO:0007669"/>
    <property type="project" value="InterPro"/>
</dbReference>
<dbReference type="NCBIfam" id="TIGR00830">
    <property type="entry name" value="PTBA"/>
    <property type="match status" value="1"/>
</dbReference>
<dbReference type="Proteomes" id="UP000031546">
    <property type="component" value="Unassembled WGS sequence"/>
</dbReference>
<feature type="transmembrane region" description="Helical" evidence="12">
    <location>
        <begin position="52"/>
        <end position="77"/>
    </location>
</feature>
<dbReference type="SUPFAM" id="SSF55604">
    <property type="entry name" value="Glucose permease domain IIB"/>
    <property type="match status" value="1"/>
</dbReference>
<dbReference type="InterPro" id="IPR018113">
    <property type="entry name" value="PTrfase_EIIB_Cys"/>
</dbReference>
<evidence type="ECO:0000256" key="5">
    <source>
        <dbReference type="ARBA" id="ARBA00022679"/>
    </source>
</evidence>
<dbReference type="EMBL" id="JABEVU030000001">
    <property type="protein sequence ID" value="MDB0580672.1"/>
    <property type="molecule type" value="Genomic_DNA"/>
</dbReference>
<dbReference type="InterPro" id="IPR036878">
    <property type="entry name" value="Glu_permease_IIB"/>
</dbReference>
<evidence type="ECO:0000256" key="3">
    <source>
        <dbReference type="ARBA" id="ARBA00022475"/>
    </source>
</evidence>
<keyword evidence="10 12" id="KW-0472">Membrane</keyword>
<dbReference type="NCBIfam" id="TIGR02002">
    <property type="entry name" value="PTS-II-BC-glcB"/>
    <property type="match status" value="1"/>
</dbReference>
<dbReference type="Pfam" id="PF02378">
    <property type="entry name" value="PTS_EIIC"/>
    <property type="match status" value="1"/>
</dbReference>
<dbReference type="PROSITE" id="PS00371">
    <property type="entry name" value="PTS_EIIA_TYPE_1_HIS"/>
    <property type="match status" value="1"/>
</dbReference>
<sequence>MFKKLFGQLQRIGKALMLPVAILPAAGLMLGIGAAMQTEAMVEWLPFLEAGWLIALSDMLQAAGGVVFDNLALLFALGVAVGLARGDGVAAVAAFVGYMIMNVTMGQIANVTPEMAAENPAYANVLGIPTIQTGVFGGIIIGVIAAWAYNRYYNINLPDFLGFFAGKRFVPIVTAVFSFIIGLAMFVIWPPIQNGMNEVSLWLMEENTAIGVFAFGTIKRLLIPFGLHHIFHAPFWFEFGTYTNAAGEIVRGDLNIFFAQLRDGVELTAGNFMQGEFPVMMFGLPAAALAMYHAARPERKKYVAGIMISAALTSFLTGITEPLEFSFLFVAPLLYVIHALLDGLSFLILYLLDVNLGYTFSGGFIDFFLFGILQNRTEWWWVLVVGIVYAVIYYVVFRVLIQAMDLKTPGREDASAETTTSTAQELPFNVLTAMGGEENIKHLDACITRLRVEVKDTAAVDEAELKALGASGVMKVGKNMQAIFGPKSDQIRNDMQRIIDGEITSPAEATVTESTEDDVEEAKDTQMMDDANKDIYSPIEGEAVELTEVPDQVFSEKMMGDGVAIKPTSGTVRAPFDGEVVTDFPTKHALGLTNEGGLELLVHFGLDTVNLKGEGFDLKVAAGDKIKKGDVLMEVDLDYIRENAKSDITPIIITGPAGTEIAARELGSVTNDDVVINIK</sequence>
<dbReference type="InterPro" id="IPR001127">
    <property type="entry name" value="PTS_EIIA_1_perm"/>
</dbReference>
<dbReference type="OrthoDB" id="9764327at2"/>
<keyword evidence="8" id="KW-0418">Kinase</keyword>
<dbReference type="Pfam" id="PF00367">
    <property type="entry name" value="PTS_EIIB"/>
    <property type="match status" value="1"/>
</dbReference>
<evidence type="ECO:0000256" key="10">
    <source>
        <dbReference type="ARBA" id="ARBA00023136"/>
    </source>
</evidence>
<dbReference type="InterPro" id="IPR003352">
    <property type="entry name" value="PTS_EIIC"/>
</dbReference>
<dbReference type="InterPro" id="IPR001996">
    <property type="entry name" value="PTS_IIB_1"/>
</dbReference>
<keyword evidence="5 17" id="KW-0808">Transferase</keyword>
<dbReference type="STRING" id="45670.SN16_07650"/>
<name>A0A0C2DKN0_9STAP</name>
<feature type="domain" description="PTS EIIC type-1" evidence="15">
    <location>
        <begin position="3"/>
        <end position="413"/>
    </location>
</feature>
<keyword evidence="9 12" id="KW-1133">Transmembrane helix</keyword>
<evidence type="ECO:0000259" key="13">
    <source>
        <dbReference type="PROSITE" id="PS51093"/>
    </source>
</evidence>
<evidence type="ECO:0000256" key="1">
    <source>
        <dbReference type="ARBA" id="ARBA00004651"/>
    </source>
</evidence>
<dbReference type="InterPro" id="IPR050429">
    <property type="entry name" value="PTS_Glucose_EIICBA"/>
</dbReference>
<organism evidence="16 19">
    <name type="scientific">Salinicoccus roseus</name>
    <dbReference type="NCBI Taxonomy" id="45670"/>
    <lineage>
        <taxon>Bacteria</taxon>
        <taxon>Bacillati</taxon>
        <taxon>Bacillota</taxon>
        <taxon>Bacilli</taxon>
        <taxon>Bacillales</taxon>
        <taxon>Staphylococcaceae</taxon>
        <taxon>Salinicoccus</taxon>
    </lineage>
</organism>
<reference evidence="17" key="3">
    <citation type="submission" date="2020-04" db="EMBL/GenBank/DDBJ databases">
        <authorList>
            <person name="Tanveer F."/>
            <person name="Xie Y."/>
            <person name="Shinwari Z.K."/>
        </authorList>
    </citation>
    <scope>NUCLEOTIDE SEQUENCE</scope>
    <source>
        <strain evidence="17">MOSEL-ME25</strain>
    </source>
</reference>
<keyword evidence="3" id="KW-1003">Cell membrane</keyword>
<evidence type="ECO:0000256" key="12">
    <source>
        <dbReference type="SAM" id="Phobius"/>
    </source>
</evidence>
<feature type="transmembrane region" description="Helical" evidence="12">
    <location>
        <begin position="379"/>
        <end position="401"/>
    </location>
</feature>
<dbReference type="FunFam" id="3.30.1360.60:FF:000001">
    <property type="entry name" value="PTS system glucose-specific IIBC component PtsG"/>
    <property type="match status" value="1"/>
</dbReference>
<feature type="transmembrane region" description="Helical" evidence="12">
    <location>
        <begin position="302"/>
        <end position="319"/>
    </location>
</feature>
<evidence type="ECO:0000256" key="2">
    <source>
        <dbReference type="ARBA" id="ARBA00022448"/>
    </source>
</evidence>
<gene>
    <name evidence="17" type="primary">ptsG</name>
    <name evidence="18" type="ORF">CFN03_06635</name>
    <name evidence="17" type="ORF">F7P68_0009025</name>
    <name evidence="16" type="ORF">SN16_07650</name>
</gene>
<dbReference type="PROSITE" id="PS51093">
    <property type="entry name" value="PTS_EIIA_TYPE_1"/>
    <property type="match status" value="1"/>
</dbReference>
<protein>
    <submittedName>
        <fullName evidence="17">Glucose-specific PTS transporter subunit IIBC</fullName>
        <ecNumber evidence="17">2.7.1.199</ecNumber>
    </submittedName>
    <submittedName>
        <fullName evidence="18">PTS glucose transporter subunit IICBA</fullName>
    </submittedName>
    <submittedName>
        <fullName evidence="16">PTS system glucose-specific transporter subunit IICBA</fullName>
    </submittedName>
</protein>
<evidence type="ECO:0000256" key="6">
    <source>
        <dbReference type="ARBA" id="ARBA00022683"/>
    </source>
</evidence>